<name>A0A1I1WV23_9FLAO</name>
<keyword evidence="2" id="KW-0201">Cytochrome c-type biogenesis</keyword>
<dbReference type="PANTHER" id="PTHR42852">
    <property type="entry name" value="THIOL:DISULFIDE INTERCHANGE PROTEIN DSBE"/>
    <property type="match status" value="1"/>
</dbReference>
<keyword evidence="4" id="KW-0676">Redox-active center</keyword>
<evidence type="ECO:0000256" key="3">
    <source>
        <dbReference type="ARBA" id="ARBA00023157"/>
    </source>
</evidence>
<keyword evidence="7" id="KW-1185">Reference proteome</keyword>
<dbReference type="PROSITE" id="PS51352">
    <property type="entry name" value="THIOREDOXIN_2"/>
    <property type="match status" value="1"/>
</dbReference>
<dbReference type="GO" id="GO:0016853">
    <property type="term" value="F:isomerase activity"/>
    <property type="evidence" value="ECO:0007669"/>
    <property type="project" value="UniProtKB-KW"/>
</dbReference>
<dbReference type="RefSeq" id="WP_091498495.1">
    <property type="nucleotide sequence ID" value="NZ_FOMH01000017.1"/>
</dbReference>
<dbReference type="SUPFAM" id="SSF52833">
    <property type="entry name" value="Thioredoxin-like"/>
    <property type="match status" value="1"/>
</dbReference>
<protein>
    <submittedName>
        <fullName evidence="6">Thiol-disulfide isomerase or thioredoxin</fullName>
    </submittedName>
</protein>
<keyword evidence="3" id="KW-1015">Disulfide bond</keyword>
<dbReference type="CDD" id="cd02966">
    <property type="entry name" value="TlpA_like_family"/>
    <property type="match status" value="1"/>
</dbReference>
<dbReference type="Proteomes" id="UP000199672">
    <property type="component" value="Unassembled WGS sequence"/>
</dbReference>
<feature type="domain" description="Thioredoxin" evidence="5">
    <location>
        <begin position="201"/>
        <end position="344"/>
    </location>
</feature>
<dbReference type="Pfam" id="PF13905">
    <property type="entry name" value="Thioredoxin_8"/>
    <property type="match status" value="1"/>
</dbReference>
<accession>A0A1I1WV23</accession>
<evidence type="ECO:0000256" key="1">
    <source>
        <dbReference type="ARBA" id="ARBA00004196"/>
    </source>
</evidence>
<comment type="subcellular location">
    <subcellularLocation>
        <location evidence="1">Cell envelope</location>
    </subcellularLocation>
</comment>
<dbReference type="PANTHER" id="PTHR42852:SF6">
    <property type="entry name" value="THIOL:DISULFIDE INTERCHANGE PROTEIN DSBE"/>
    <property type="match status" value="1"/>
</dbReference>
<dbReference type="InterPro" id="IPR036249">
    <property type="entry name" value="Thioredoxin-like_sf"/>
</dbReference>
<dbReference type="OrthoDB" id="743079at2"/>
<organism evidence="6 7">
    <name type="scientific">Flavobacterium phragmitis</name>
    <dbReference type="NCBI Taxonomy" id="739143"/>
    <lineage>
        <taxon>Bacteria</taxon>
        <taxon>Pseudomonadati</taxon>
        <taxon>Bacteroidota</taxon>
        <taxon>Flavobacteriia</taxon>
        <taxon>Flavobacteriales</taxon>
        <taxon>Flavobacteriaceae</taxon>
        <taxon>Flavobacterium</taxon>
    </lineage>
</organism>
<dbReference type="Gene3D" id="3.40.30.10">
    <property type="entry name" value="Glutaredoxin"/>
    <property type="match status" value="1"/>
</dbReference>
<evidence type="ECO:0000259" key="5">
    <source>
        <dbReference type="PROSITE" id="PS51352"/>
    </source>
</evidence>
<dbReference type="EMBL" id="FOMH01000017">
    <property type="protein sequence ID" value="SFD99044.1"/>
    <property type="molecule type" value="Genomic_DNA"/>
</dbReference>
<proteinExistence type="predicted"/>
<evidence type="ECO:0000313" key="7">
    <source>
        <dbReference type="Proteomes" id="UP000199672"/>
    </source>
</evidence>
<dbReference type="InterPro" id="IPR013766">
    <property type="entry name" value="Thioredoxin_domain"/>
</dbReference>
<keyword evidence="6" id="KW-0413">Isomerase</keyword>
<dbReference type="InterPro" id="IPR012336">
    <property type="entry name" value="Thioredoxin-like_fold"/>
</dbReference>
<gene>
    <name evidence="6" type="ORF">SAMN05216297_11761</name>
</gene>
<reference evidence="7" key="1">
    <citation type="submission" date="2016-10" db="EMBL/GenBank/DDBJ databases">
        <authorList>
            <person name="Varghese N."/>
            <person name="Submissions S."/>
        </authorList>
    </citation>
    <scope>NUCLEOTIDE SEQUENCE [LARGE SCALE GENOMIC DNA]</scope>
    <source>
        <strain evidence="7">CGMCC 1.10370</strain>
    </source>
</reference>
<sequence length="344" mass="39269">MKTNFKQILVLMVSPFFLMNAQTKNPDFAVVSGKISKPLEGKELKILNRKENKNFTVKINSDGTFKETIKLDQPGYYSLYYAKGNVVYLKSGSDLKVKFVNEAKSLKFEGKGSIENSILYLKDSLNNALIGEFPYSDFLSLEEKEYDRQINAYKKTIIDLVEKNKGKIDPAFSAKQIEDVSKLKESMQPMYEEQKKILKELAPGMASPEFNNYLNYAGGTTSLKDLRGKYVYIDVWATWCHPCLNEVPFLNEIEEKYKGKNIAFVSISIDREKELEKWKATIVEKKMGGIQLWAGGNSPVEFSDRYYIKGIPRFILLDPKGNIVNQNAPRPSDEKLVKLLDSLL</sequence>
<evidence type="ECO:0000256" key="2">
    <source>
        <dbReference type="ARBA" id="ARBA00022748"/>
    </source>
</evidence>
<dbReference type="STRING" id="739143.SAMN05216297_11761"/>
<evidence type="ECO:0000256" key="4">
    <source>
        <dbReference type="ARBA" id="ARBA00023284"/>
    </source>
</evidence>
<dbReference type="GO" id="GO:0017004">
    <property type="term" value="P:cytochrome complex assembly"/>
    <property type="evidence" value="ECO:0007669"/>
    <property type="project" value="UniProtKB-KW"/>
</dbReference>
<dbReference type="InterPro" id="IPR050553">
    <property type="entry name" value="Thioredoxin_ResA/DsbE_sf"/>
</dbReference>
<dbReference type="GO" id="GO:0030313">
    <property type="term" value="C:cell envelope"/>
    <property type="evidence" value="ECO:0007669"/>
    <property type="project" value="UniProtKB-SubCell"/>
</dbReference>
<evidence type="ECO:0000313" key="6">
    <source>
        <dbReference type="EMBL" id="SFD99044.1"/>
    </source>
</evidence>
<dbReference type="AlphaFoldDB" id="A0A1I1WV23"/>